<proteinExistence type="inferred from homology"/>
<dbReference type="Gene3D" id="3.40.1190.20">
    <property type="match status" value="1"/>
</dbReference>
<evidence type="ECO:0000256" key="1">
    <source>
        <dbReference type="ARBA" id="ARBA00010688"/>
    </source>
</evidence>
<organism evidence="5 6">
    <name type="scientific">Candidatus Ornithospirochaeta avicola</name>
    <dbReference type="NCBI Taxonomy" id="2840896"/>
    <lineage>
        <taxon>Bacteria</taxon>
        <taxon>Pseudomonadati</taxon>
        <taxon>Spirochaetota</taxon>
        <taxon>Spirochaetia</taxon>
        <taxon>Spirochaetales</taxon>
        <taxon>Spirochaetaceae</taxon>
        <taxon>Spirochaetaceae incertae sedis</taxon>
        <taxon>Candidatus Ornithospirochaeta</taxon>
    </lineage>
</organism>
<evidence type="ECO:0000313" key="5">
    <source>
        <dbReference type="EMBL" id="HIV98719.1"/>
    </source>
</evidence>
<comment type="similarity">
    <text evidence="1">Belongs to the carbohydrate kinase PfkB family.</text>
</comment>
<evidence type="ECO:0000256" key="3">
    <source>
        <dbReference type="ARBA" id="ARBA00022777"/>
    </source>
</evidence>
<dbReference type="CDD" id="cd01168">
    <property type="entry name" value="adenosine_kinase"/>
    <property type="match status" value="1"/>
</dbReference>
<dbReference type="PANTHER" id="PTHR43320:SF3">
    <property type="entry name" value="CARBOHYDRATE KINASE PFKB DOMAIN-CONTAINING PROTEIN"/>
    <property type="match status" value="1"/>
</dbReference>
<dbReference type="InterPro" id="IPR011611">
    <property type="entry name" value="PfkB_dom"/>
</dbReference>
<dbReference type="EMBL" id="DXHU01000013">
    <property type="protein sequence ID" value="HIV98719.1"/>
    <property type="molecule type" value="Genomic_DNA"/>
</dbReference>
<dbReference type="Proteomes" id="UP000823936">
    <property type="component" value="Unassembled WGS sequence"/>
</dbReference>
<evidence type="ECO:0000313" key="6">
    <source>
        <dbReference type="Proteomes" id="UP000823936"/>
    </source>
</evidence>
<keyword evidence="3 5" id="KW-0418">Kinase</keyword>
<dbReference type="AlphaFoldDB" id="A0A9D1PSG3"/>
<dbReference type="Pfam" id="PF00294">
    <property type="entry name" value="PfkB"/>
    <property type="match status" value="1"/>
</dbReference>
<dbReference type="PANTHER" id="PTHR43320">
    <property type="entry name" value="SUGAR KINASE"/>
    <property type="match status" value="1"/>
</dbReference>
<dbReference type="InterPro" id="IPR029056">
    <property type="entry name" value="Ribokinase-like"/>
</dbReference>
<accession>A0A9D1PSG3</accession>
<dbReference type="InterPro" id="IPR002173">
    <property type="entry name" value="Carboh/pur_kinase_PfkB_CS"/>
</dbReference>
<sequence length="330" mass="36674">MAVYGIGNPLIDYLCYVNDEDISSLGLFKGTMNLIDSEKRNEIIDHIKNLDIRYSCGGSCPNTMITLRSLSVETTLAGGIGRDEHGKMYKNRLDELDVKNELVENNWPTGTSIILITPDKERTMCTYLGANRYFSKENVNMASALSADIFYFTGYMWDTESQKGAIKSVLDKAKDKNMKIAFDIADPFAVGRNRSTFYSLIRDYIDIVFANSEEARYLFDNYDAYECVKNMGKLAPVAVVKNGKKGSFVSDNGNIYSIPLYGTTNPVDTTGAGDTYAAGFLYGVEKGFDMKTSAEIASYLAGEIISQMGAQFSKEKTVEVKNYIEKNFSG</sequence>
<name>A0A9D1PSG3_9SPIO</name>
<keyword evidence="2" id="KW-0808">Transferase</keyword>
<gene>
    <name evidence="5" type="ORF">IAB12_02930</name>
</gene>
<dbReference type="InterPro" id="IPR052700">
    <property type="entry name" value="Carb_kinase_PfkB-like"/>
</dbReference>
<dbReference type="PROSITE" id="PS00584">
    <property type="entry name" value="PFKB_KINASES_2"/>
    <property type="match status" value="1"/>
</dbReference>
<evidence type="ECO:0000256" key="2">
    <source>
        <dbReference type="ARBA" id="ARBA00022679"/>
    </source>
</evidence>
<comment type="caution">
    <text evidence="5">The sequence shown here is derived from an EMBL/GenBank/DDBJ whole genome shotgun (WGS) entry which is preliminary data.</text>
</comment>
<protein>
    <submittedName>
        <fullName evidence="5">Adenosine kinase</fullName>
    </submittedName>
</protein>
<reference evidence="5" key="1">
    <citation type="journal article" date="2021" name="PeerJ">
        <title>Extensive microbial diversity within the chicken gut microbiome revealed by metagenomics and culture.</title>
        <authorList>
            <person name="Gilroy R."/>
            <person name="Ravi A."/>
            <person name="Getino M."/>
            <person name="Pursley I."/>
            <person name="Horton D.L."/>
            <person name="Alikhan N.F."/>
            <person name="Baker D."/>
            <person name="Gharbi K."/>
            <person name="Hall N."/>
            <person name="Watson M."/>
            <person name="Adriaenssens E.M."/>
            <person name="Foster-Nyarko E."/>
            <person name="Jarju S."/>
            <person name="Secka A."/>
            <person name="Antonio M."/>
            <person name="Oren A."/>
            <person name="Chaudhuri R.R."/>
            <person name="La Ragione R."/>
            <person name="Hildebrand F."/>
            <person name="Pallen M.J."/>
        </authorList>
    </citation>
    <scope>NUCLEOTIDE SEQUENCE</scope>
    <source>
        <strain evidence="5">Gambia11-129</strain>
    </source>
</reference>
<dbReference type="SUPFAM" id="SSF53613">
    <property type="entry name" value="Ribokinase-like"/>
    <property type="match status" value="1"/>
</dbReference>
<reference evidence="5" key="2">
    <citation type="submission" date="2021-04" db="EMBL/GenBank/DDBJ databases">
        <authorList>
            <person name="Gilroy R."/>
        </authorList>
    </citation>
    <scope>NUCLEOTIDE SEQUENCE</scope>
    <source>
        <strain evidence="5">Gambia11-129</strain>
    </source>
</reference>
<evidence type="ECO:0000259" key="4">
    <source>
        <dbReference type="Pfam" id="PF00294"/>
    </source>
</evidence>
<dbReference type="GO" id="GO:0016301">
    <property type="term" value="F:kinase activity"/>
    <property type="evidence" value="ECO:0007669"/>
    <property type="project" value="UniProtKB-KW"/>
</dbReference>
<feature type="domain" description="Carbohydrate kinase PfkB" evidence="4">
    <location>
        <begin position="32"/>
        <end position="315"/>
    </location>
</feature>